<feature type="domain" description="AbiJ-NTD3" evidence="2">
    <location>
        <begin position="8"/>
        <end position="145"/>
    </location>
</feature>
<protein>
    <submittedName>
        <fullName evidence="3">AAA ATPase domain-containing protein</fullName>
    </submittedName>
</protein>
<dbReference type="InterPro" id="IPR041427">
    <property type="entry name" value="AbiJ-NTD3"/>
</dbReference>
<dbReference type="EMBL" id="FQWC01000001">
    <property type="protein sequence ID" value="SHG01653.1"/>
    <property type="molecule type" value="Genomic_DNA"/>
</dbReference>
<gene>
    <name evidence="3" type="ORF">SAMN05443663_101799</name>
</gene>
<dbReference type="InterPro" id="IPR027417">
    <property type="entry name" value="P-loop_NTPase"/>
</dbReference>
<evidence type="ECO:0000313" key="3">
    <source>
        <dbReference type="EMBL" id="SHG01653.1"/>
    </source>
</evidence>
<accession>A0A1M5GD43</accession>
<dbReference type="InterPro" id="IPR051396">
    <property type="entry name" value="Bact_Antivir_Def_Nuclease"/>
</dbReference>
<dbReference type="InterPro" id="IPR041685">
    <property type="entry name" value="AAA_GajA/Old/RecF-like"/>
</dbReference>
<dbReference type="Pfam" id="PF13175">
    <property type="entry name" value="AAA_15"/>
    <property type="match status" value="1"/>
</dbReference>
<dbReference type="PANTHER" id="PTHR43581:SF4">
    <property type="entry name" value="ATP_GTP PHOSPHATASE"/>
    <property type="match status" value="1"/>
</dbReference>
<dbReference type="Pfam" id="PF18860">
    <property type="entry name" value="AbiJ_NTD3"/>
    <property type="match status" value="1"/>
</dbReference>
<dbReference type="STRING" id="370979.SAMN05443663_101799"/>
<dbReference type="PANTHER" id="PTHR43581">
    <property type="entry name" value="ATP/GTP PHOSPHATASE"/>
    <property type="match status" value="1"/>
</dbReference>
<dbReference type="AlphaFoldDB" id="A0A1M5GD43"/>
<name>A0A1M5GD43_9FLAO</name>
<proteinExistence type="predicted"/>
<keyword evidence="4" id="KW-1185">Reference proteome</keyword>
<evidence type="ECO:0000259" key="2">
    <source>
        <dbReference type="Pfam" id="PF18860"/>
    </source>
</evidence>
<sequence>MRLSINSKKEILKIIIESRTDFLSENETRYSEGTFDFLNKIWNLKEMPSTDSRYTNAEGDIYQHMINNNDWDFYYLFVEILKVYDDDEKFITLIHTFLLPEYRKDEDEIIAYVVEFNLKLEADKLKLSIYDYANGGIPIYHIYPLEEVDNIPIEIKKNSIPFVVFKLGEKNNINSIKHSEFFLLRENYWDDYSSRTTFYLYYIKDSFTNVIGEIKIMVKDIAETIEVIPLQFYSLANDFCSLGQKEEFYKRLKDFFPNNFEDILFALCDCAFFSTKLEDFEKNHRFKNSLIRYDYAERTLRLIKYQLLNYDLNNLFHFEYNFTPKYSKESVNISFKFDNNKILANRIYAIIGKNGTGKTQLLTSLPLNIAQNNSSFFSPRVPLFSKMISVSYSIFDRFKIPLKTSKFNYVYCGLKNEKGKYISEQGLLLRFHYTWKKIESLERINKWRTILLNFIEEDIVNSFLIKKESITSFNNQYRVDIDGFNKVKDYLSSGQNILLYIITEITANIRFDSLILYDEPETHLHPNAISQLINTIYELVDEFQSYCIIGTHSPLIIQELLSKNVYVMERNGNTPDIRRIGIESFGENLNTLTDDVFGNREIQKQYKRIIDEQIENGKKYDEILDLIQFDNSPLSLNARLYIKSKLKS</sequence>
<dbReference type="SUPFAM" id="SSF52540">
    <property type="entry name" value="P-loop containing nucleoside triphosphate hydrolases"/>
    <property type="match status" value="1"/>
</dbReference>
<dbReference type="Gene3D" id="3.40.50.300">
    <property type="entry name" value="P-loop containing nucleotide triphosphate hydrolases"/>
    <property type="match status" value="1"/>
</dbReference>
<dbReference type="RefSeq" id="WP_084538579.1">
    <property type="nucleotide sequence ID" value="NZ_FQWC01000001.1"/>
</dbReference>
<feature type="domain" description="Endonuclease GajA/Old nuclease/RecF-like AAA" evidence="1">
    <location>
        <begin position="459"/>
        <end position="557"/>
    </location>
</feature>
<evidence type="ECO:0000313" key="4">
    <source>
        <dbReference type="Proteomes" id="UP000184071"/>
    </source>
</evidence>
<reference evidence="4" key="1">
    <citation type="submission" date="2016-11" db="EMBL/GenBank/DDBJ databases">
        <authorList>
            <person name="Varghese N."/>
            <person name="Submissions S."/>
        </authorList>
    </citation>
    <scope>NUCLEOTIDE SEQUENCE [LARGE SCALE GENOMIC DNA]</scope>
    <source>
        <strain evidence="4">DSM 17963</strain>
    </source>
</reference>
<organism evidence="3 4">
    <name type="scientific">Flavobacterium defluvii</name>
    <dbReference type="NCBI Taxonomy" id="370979"/>
    <lineage>
        <taxon>Bacteria</taxon>
        <taxon>Pseudomonadati</taxon>
        <taxon>Bacteroidota</taxon>
        <taxon>Flavobacteriia</taxon>
        <taxon>Flavobacteriales</taxon>
        <taxon>Flavobacteriaceae</taxon>
        <taxon>Flavobacterium</taxon>
    </lineage>
</organism>
<dbReference type="OrthoDB" id="9815944at2"/>
<dbReference type="Proteomes" id="UP000184071">
    <property type="component" value="Unassembled WGS sequence"/>
</dbReference>
<evidence type="ECO:0000259" key="1">
    <source>
        <dbReference type="Pfam" id="PF13175"/>
    </source>
</evidence>